<proteinExistence type="predicted"/>
<feature type="domain" description="DUF4340" evidence="1">
    <location>
        <begin position="74"/>
        <end position="219"/>
    </location>
</feature>
<feature type="domain" description="DUF4340" evidence="1">
    <location>
        <begin position="230"/>
        <end position="317"/>
    </location>
</feature>
<sequence>MMKKKNGLIYGAAALAVLCAVYVGVGQYMDHSQKKTEKEKEASKVYITDFSDVQSVSYDLDGNQLSFTKKDGTWNYDQDDKFPVKQAKLDGIASTVSKLEAVRKLDGGDGFAAYGLDQPIRSITVTAADNKKSVILLGNATEDGDYYAAIQGEDTPYLISASLYTETDSKLDDLMALEEFPAIAGTDITDITVTKGEDSKHFIKKKLDDEKGTIEWYKDSADSKENKVEDNSPLNVLADSLSSLKVKSCSNYNVNDSQLKDYGLDQPSAVITYTYNKNGKDETFRLYVGSLNEDSSCYYTRTENSAFVNEIEKASIDKCLTVNGEISK</sequence>
<dbReference type="EMBL" id="JAWONS010000216">
    <property type="protein sequence ID" value="MDW2798417.1"/>
    <property type="molecule type" value="Genomic_DNA"/>
</dbReference>
<name>A0ABU4GQC4_9CLOT</name>
<dbReference type="Pfam" id="PF14238">
    <property type="entry name" value="DUF4340"/>
    <property type="match status" value="2"/>
</dbReference>
<dbReference type="InterPro" id="IPR025641">
    <property type="entry name" value="DUF4340"/>
</dbReference>
<dbReference type="Proteomes" id="UP001276854">
    <property type="component" value="Unassembled WGS sequence"/>
</dbReference>
<dbReference type="RefSeq" id="WP_318064654.1">
    <property type="nucleotide sequence ID" value="NZ_JAWONS010000216.1"/>
</dbReference>
<evidence type="ECO:0000259" key="1">
    <source>
        <dbReference type="Pfam" id="PF14238"/>
    </source>
</evidence>
<evidence type="ECO:0000313" key="3">
    <source>
        <dbReference type="Proteomes" id="UP001276854"/>
    </source>
</evidence>
<accession>A0ABU4GQC4</accession>
<keyword evidence="3" id="KW-1185">Reference proteome</keyword>
<organism evidence="2 3">
    <name type="scientific">Clostridium boliviensis</name>
    <dbReference type="NCBI Taxonomy" id="318465"/>
    <lineage>
        <taxon>Bacteria</taxon>
        <taxon>Bacillati</taxon>
        <taxon>Bacillota</taxon>
        <taxon>Clostridia</taxon>
        <taxon>Eubacteriales</taxon>
        <taxon>Clostridiaceae</taxon>
        <taxon>Clostridium</taxon>
    </lineage>
</organism>
<protein>
    <submittedName>
        <fullName evidence="2">DUF4340 domain-containing protein</fullName>
    </submittedName>
</protein>
<reference evidence="2 3" key="1">
    <citation type="submission" date="2023-10" db="EMBL/GenBank/DDBJ databases">
        <title>A novel Glycoside Hydrolase 43-Like Enzyme from Clostrdium boliviensis is an Endo-xylanase, and a Candidate for Xylooligosaccharides Production from Different Xylan Substrates.</title>
        <authorList>
            <person name="Alvarez M.T."/>
            <person name="Rocabado-Villegas L.R."/>
            <person name="Salas-Veizaga D.M."/>
            <person name="Linares-Pasten J.A."/>
            <person name="Gudmundsdottir E.E."/>
            <person name="Hreggvidsson G.O."/>
            <person name="Adlercreutz P."/>
            <person name="Nordberg Karlsson E."/>
        </authorList>
    </citation>
    <scope>NUCLEOTIDE SEQUENCE [LARGE SCALE GENOMIC DNA]</scope>
    <source>
        <strain evidence="2 3">E-1</strain>
    </source>
</reference>
<comment type="caution">
    <text evidence="2">The sequence shown here is derived from an EMBL/GenBank/DDBJ whole genome shotgun (WGS) entry which is preliminary data.</text>
</comment>
<gene>
    <name evidence="2" type="ORF">RZO55_12615</name>
</gene>
<evidence type="ECO:0000313" key="2">
    <source>
        <dbReference type="EMBL" id="MDW2798417.1"/>
    </source>
</evidence>